<reference evidence="3 4" key="1">
    <citation type="submission" date="2020-08" db="EMBL/GenBank/DDBJ databases">
        <title>Genomic Encyclopedia of Type Strains, Phase IV (KMG-V): Genome sequencing to study the core and pangenomes of soil and plant-associated prokaryotes.</title>
        <authorList>
            <person name="Whitman W."/>
        </authorList>
    </citation>
    <scope>NUCLEOTIDE SEQUENCE [LARGE SCALE GENOMIC DNA]</scope>
    <source>
        <strain evidence="3 4">X5P2</strain>
    </source>
</reference>
<dbReference type="AlphaFoldDB" id="A0A9X0U5T2"/>
<evidence type="ECO:0000256" key="1">
    <source>
        <dbReference type="ARBA" id="ARBA00011738"/>
    </source>
</evidence>
<name>A0A9X0U5T2_9BACT</name>
<dbReference type="Gene3D" id="3.30.70.100">
    <property type="match status" value="1"/>
</dbReference>
<dbReference type="PANTHER" id="PTHR33178:SF10">
    <property type="entry name" value="STRESS-RESPONSE A_B BARREL DOMAIN-CONTAINING PROTEIN"/>
    <property type="match status" value="1"/>
</dbReference>
<evidence type="ECO:0000313" key="4">
    <source>
        <dbReference type="Proteomes" id="UP000535182"/>
    </source>
</evidence>
<evidence type="ECO:0000313" key="3">
    <source>
        <dbReference type="EMBL" id="MBB5329092.1"/>
    </source>
</evidence>
<dbReference type="PANTHER" id="PTHR33178">
    <property type="match status" value="1"/>
</dbReference>
<gene>
    <name evidence="3" type="ORF">HDF14_002708</name>
</gene>
<keyword evidence="4" id="KW-1185">Reference proteome</keyword>
<dbReference type="SUPFAM" id="SSF54909">
    <property type="entry name" value="Dimeric alpha+beta barrel"/>
    <property type="match status" value="1"/>
</dbReference>
<sequence>MIIHTFCFRWKPDTTEAQKERAYDEINELHLQIPAILETNVGANFSPRSQGYEFGGVMKFADRESLDAYNNHPVHLQLLSWLVPLIEPLEVDFEV</sequence>
<dbReference type="InterPro" id="IPR013097">
    <property type="entry name" value="Dabb"/>
</dbReference>
<dbReference type="RefSeq" id="WP_183977244.1">
    <property type="nucleotide sequence ID" value="NZ_JACHEB010000005.1"/>
</dbReference>
<evidence type="ECO:0000259" key="2">
    <source>
        <dbReference type="PROSITE" id="PS51502"/>
    </source>
</evidence>
<dbReference type="InterPro" id="IPR044662">
    <property type="entry name" value="HS1/DABB1-like"/>
</dbReference>
<dbReference type="EMBL" id="JACHEB010000005">
    <property type="protein sequence ID" value="MBB5329092.1"/>
    <property type="molecule type" value="Genomic_DNA"/>
</dbReference>
<dbReference type="InterPro" id="IPR011008">
    <property type="entry name" value="Dimeric_a/b-barrel"/>
</dbReference>
<dbReference type="SMART" id="SM00886">
    <property type="entry name" value="Dabb"/>
    <property type="match status" value="1"/>
</dbReference>
<feature type="domain" description="Stress-response A/B barrel" evidence="2">
    <location>
        <begin position="2"/>
        <end position="95"/>
    </location>
</feature>
<dbReference type="PROSITE" id="PS51502">
    <property type="entry name" value="S_R_A_B_BARREL"/>
    <property type="match status" value="1"/>
</dbReference>
<comment type="subunit">
    <text evidence="1">Homodimer.</text>
</comment>
<organism evidence="3 4">
    <name type="scientific">Tunturiibacter gelidiferens</name>
    <dbReference type="NCBI Taxonomy" id="3069689"/>
    <lineage>
        <taxon>Bacteria</taxon>
        <taxon>Pseudomonadati</taxon>
        <taxon>Acidobacteriota</taxon>
        <taxon>Terriglobia</taxon>
        <taxon>Terriglobales</taxon>
        <taxon>Acidobacteriaceae</taxon>
        <taxon>Tunturiibacter</taxon>
    </lineage>
</organism>
<comment type="caution">
    <text evidence="3">The sequence shown here is derived from an EMBL/GenBank/DDBJ whole genome shotgun (WGS) entry which is preliminary data.</text>
</comment>
<protein>
    <recommendedName>
        <fullName evidence="2">Stress-response A/B barrel domain-containing protein</fullName>
    </recommendedName>
</protein>
<proteinExistence type="predicted"/>
<dbReference type="Pfam" id="PF07876">
    <property type="entry name" value="Dabb"/>
    <property type="match status" value="1"/>
</dbReference>
<accession>A0A9X0U5T2</accession>
<dbReference type="Proteomes" id="UP000535182">
    <property type="component" value="Unassembled WGS sequence"/>
</dbReference>